<dbReference type="InterPro" id="IPR020004">
    <property type="entry name" value="UDP-GlcNAc_Epase"/>
</dbReference>
<dbReference type="PANTHER" id="PTHR43174:SF3">
    <property type="entry name" value="UDP-N-ACETYLGLUCOSAMINE 2-EPIMERASE"/>
    <property type="match status" value="1"/>
</dbReference>
<organism evidence="2 3">
    <name type="scientific">Ciceribacter lividus</name>
    <dbReference type="NCBI Taxonomy" id="1197950"/>
    <lineage>
        <taxon>Bacteria</taxon>
        <taxon>Pseudomonadati</taxon>
        <taxon>Pseudomonadota</taxon>
        <taxon>Alphaproteobacteria</taxon>
        <taxon>Hyphomicrobiales</taxon>
        <taxon>Rhizobiaceae</taxon>
        <taxon>Ciceribacter</taxon>
    </lineage>
</organism>
<name>A0A6I7HI04_9HYPH</name>
<accession>A0A6I7HI04</accession>
<dbReference type="Gene3D" id="3.40.50.2000">
    <property type="entry name" value="Glycogen Phosphorylase B"/>
    <property type="match status" value="2"/>
</dbReference>
<evidence type="ECO:0000313" key="3">
    <source>
        <dbReference type="Proteomes" id="UP000252582"/>
    </source>
</evidence>
<dbReference type="NCBIfam" id="TIGR03568">
    <property type="entry name" value="NeuC_NnaA"/>
    <property type="match status" value="1"/>
</dbReference>
<dbReference type="InterPro" id="IPR003331">
    <property type="entry name" value="UDP_GlcNAc_Epimerase_2_dom"/>
</dbReference>
<dbReference type="AlphaFoldDB" id="A0A6I7HI04"/>
<evidence type="ECO:0000313" key="2">
    <source>
        <dbReference type="EMBL" id="RCW21173.1"/>
    </source>
</evidence>
<dbReference type="SUPFAM" id="SSF53756">
    <property type="entry name" value="UDP-Glycosyltransferase/glycogen phosphorylase"/>
    <property type="match status" value="1"/>
</dbReference>
<dbReference type="PANTHER" id="PTHR43174">
    <property type="entry name" value="UDP-N-ACETYLGLUCOSAMINE 2-EPIMERASE"/>
    <property type="match status" value="1"/>
</dbReference>
<dbReference type="EMBL" id="QPIX01000011">
    <property type="protein sequence ID" value="RCW21173.1"/>
    <property type="molecule type" value="Genomic_DNA"/>
</dbReference>
<reference evidence="2 3" key="1">
    <citation type="submission" date="2018-07" db="EMBL/GenBank/DDBJ databases">
        <title>Genomic Encyclopedia of Type Strains, Phase IV (KMG-IV): sequencing the most valuable type-strain genomes for metagenomic binning, comparative biology and taxonomic classification.</title>
        <authorList>
            <person name="Goeker M."/>
        </authorList>
    </citation>
    <scope>NUCLEOTIDE SEQUENCE [LARGE SCALE GENOMIC DNA]</scope>
    <source>
        <strain evidence="2 3">DSM 25528</strain>
    </source>
</reference>
<dbReference type="GO" id="GO:0004553">
    <property type="term" value="F:hydrolase activity, hydrolyzing O-glycosyl compounds"/>
    <property type="evidence" value="ECO:0007669"/>
    <property type="project" value="InterPro"/>
</dbReference>
<comment type="caution">
    <text evidence="2">The sequence shown here is derived from an EMBL/GenBank/DDBJ whole genome shotgun (WGS) entry which is preliminary data.</text>
</comment>
<protein>
    <submittedName>
        <fullName evidence="2">UDP-N-acetylglucosamine 2-epimerase (Non-hydrolysing)/GDP/UDP-N,N'-diacetylbacillosamine 2-epimerase (Hydrolysing)</fullName>
    </submittedName>
</protein>
<dbReference type="Proteomes" id="UP000252582">
    <property type="component" value="Unassembled WGS sequence"/>
</dbReference>
<dbReference type="Pfam" id="PF02350">
    <property type="entry name" value="Epimerase_2"/>
    <property type="match status" value="1"/>
</dbReference>
<proteinExistence type="predicted"/>
<gene>
    <name evidence="2" type="ORF">DFR48_111137</name>
</gene>
<dbReference type="InterPro" id="IPR029767">
    <property type="entry name" value="WecB-like"/>
</dbReference>
<keyword evidence="3" id="KW-1185">Reference proteome</keyword>
<dbReference type="GO" id="GO:0006047">
    <property type="term" value="P:UDP-N-acetylglucosamine metabolic process"/>
    <property type="evidence" value="ECO:0007669"/>
    <property type="project" value="InterPro"/>
</dbReference>
<dbReference type="CDD" id="cd03786">
    <property type="entry name" value="GTB_UDP-GlcNAc_2-Epimerase"/>
    <property type="match status" value="1"/>
</dbReference>
<sequence length="393" mass="42156">MTSSQRRIAFVTGTRAEFGLLIPVLKALRGRAGIAVRLYATGTHPVSAYGRTIDEMTASGFPPDRVVDILVGGDSSASMGKTIGLGTISFIDIFETDRPDCIVILGDRFELLAVATAALSLGIPLVHLEGGHITEGAIDDSIRHALTKMARLHMTSTEVYARRLRQMGEDPSTIHVVGATGIDNILDAPRLDLRALEESLNFELSGSPLFLVTHHPVTSATEHSPTEEIKELLDALDEFETATIVFTQPNADPGNREINEAVRAFVIRKASQRLMVPSLGFVRYLSLAEAADAVIGNSSSGVIEVPSLGVPTVNIGPRQKGRLRAPSVIDVEPDSRSISDGVRRALSPEMREVARRRSNPMGDGTAGKQIADILCGTDFARVGAKVFFDLPSA</sequence>
<feature type="domain" description="UDP-N-acetylglucosamine 2-epimerase" evidence="1">
    <location>
        <begin position="26"/>
        <end position="374"/>
    </location>
</feature>
<evidence type="ECO:0000259" key="1">
    <source>
        <dbReference type="Pfam" id="PF02350"/>
    </source>
</evidence>
<dbReference type="RefSeq" id="WP_170141928.1">
    <property type="nucleotide sequence ID" value="NZ_QPIX01000011.1"/>
</dbReference>